<keyword evidence="2" id="KW-0472">Membrane</keyword>
<keyword evidence="4" id="KW-1185">Reference proteome</keyword>
<keyword evidence="2" id="KW-0812">Transmembrane</keyword>
<dbReference type="Proteomes" id="UP001500571">
    <property type="component" value="Unassembled WGS sequence"/>
</dbReference>
<keyword evidence="1" id="KW-0175">Coiled coil</keyword>
<accession>A0ABN2QLM4</accession>
<dbReference type="EMBL" id="BAAAPB010000001">
    <property type="protein sequence ID" value="GAA1954321.1"/>
    <property type="molecule type" value="Genomic_DNA"/>
</dbReference>
<gene>
    <name evidence="3" type="ORF">GCM10009798_11890</name>
</gene>
<comment type="caution">
    <text evidence="3">The sequence shown here is derived from an EMBL/GenBank/DDBJ whole genome shotgun (WGS) entry which is preliminary data.</text>
</comment>
<evidence type="ECO:0000313" key="4">
    <source>
        <dbReference type="Proteomes" id="UP001500571"/>
    </source>
</evidence>
<proteinExistence type="predicted"/>
<reference evidence="3 4" key="1">
    <citation type="journal article" date="2019" name="Int. J. Syst. Evol. Microbiol.">
        <title>The Global Catalogue of Microorganisms (GCM) 10K type strain sequencing project: providing services to taxonomists for standard genome sequencing and annotation.</title>
        <authorList>
            <consortium name="The Broad Institute Genomics Platform"/>
            <consortium name="The Broad Institute Genome Sequencing Center for Infectious Disease"/>
            <person name="Wu L."/>
            <person name="Ma J."/>
        </authorList>
    </citation>
    <scope>NUCLEOTIDE SEQUENCE [LARGE SCALE GENOMIC DNA]</scope>
    <source>
        <strain evidence="3 4">JCM 15309</strain>
    </source>
</reference>
<evidence type="ECO:0000313" key="3">
    <source>
        <dbReference type="EMBL" id="GAA1954321.1"/>
    </source>
</evidence>
<protein>
    <submittedName>
        <fullName evidence="3">Uncharacterized protein</fullName>
    </submittedName>
</protein>
<organism evidence="3 4">
    <name type="scientific">Nocardioides panacihumi</name>
    <dbReference type="NCBI Taxonomy" id="400774"/>
    <lineage>
        <taxon>Bacteria</taxon>
        <taxon>Bacillati</taxon>
        <taxon>Actinomycetota</taxon>
        <taxon>Actinomycetes</taxon>
        <taxon>Propionibacteriales</taxon>
        <taxon>Nocardioidaceae</taxon>
        <taxon>Nocardioides</taxon>
    </lineage>
</organism>
<feature type="transmembrane region" description="Helical" evidence="2">
    <location>
        <begin position="24"/>
        <end position="44"/>
    </location>
</feature>
<evidence type="ECO:0000256" key="1">
    <source>
        <dbReference type="SAM" id="Coils"/>
    </source>
</evidence>
<keyword evidence="2" id="KW-1133">Transmembrane helix</keyword>
<name>A0ABN2QLM4_9ACTN</name>
<feature type="coiled-coil region" evidence="1">
    <location>
        <begin position="124"/>
        <end position="172"/>
    </location>
</feature>
<evidence type="ECO:0000256" key="2">
    <source>
        <dbReference type="SAM" id="Phobius"/>
    </source>
</evidence>
<sequence length="180" mass="19053">MTVAVVLVALSALAVAGAVPSGSWLIASVAAVVAVVLGATATKITHSELMATRVEAARDRAQQAQAYRAITEARVAEQAKHDAFLTDEIARRQETIADLEAALTAAHQRAADAVRARAEEARRADRSERDGQALAVRLEEAEQRAAEAIVHVHELETELDAVRSELSAAQATTGWKAQSA</sequence>